<organism evidence="7 8">
    <name type="scientific">Frankliniella occidentalis</name>
    <name type="common">Western flower thrips</name>
    <name type="synonym">Euthrips occidentalis</name>
    <dbReference type="NCBI Taxonomy" id="133901"/>
    <lineage>
        <taxon>Eukaryota</taxon>
        <taxon>Metazoa</taxon>
        <taxon>Ecdysozoa</taxon>
        <taxon>Arthropoda</taxon>
        <taxon>Hexapoda</taxon>
        <taxon>Insecta</taxon>
        <taxon>Pterygota</taxon>
        <taxon>Neoptera</taxon>
        <taxon>Paraneoptera</taxon>
        <taxon>Thysanoptera</taxon>
        <taxon>Terebrantia</taxon>
        <taxon>Thripoidea</taxon>
        <taxon>Thripidae</taxon>
        <taxon>Frankliniella</taxon>
    </lineage>
</organism>
<keyword evidence="5" id="KW-0234">DNA repair</keyword>
<evidence type="ECO:0000256" key="1">
    <source>
        <dbReference type="ARBA" id="ARBA00006612"/>
    </source>
</evidence>
<dbReference type="InterPro" id="IPR029003">
    <property type="entry name" value="CENP-S/Mhf1"/>
</dbReference>
<dbReference type="GO" id="GO:0003677">
    <property type="term" value="F:DNA binding"/>
    <property type="evidence" value="ECO:0007669"/>
    <property type="project" value="UniProtKB-KW"/>
</dbReference>
<dbReference type="RefSeq" id="XP_026277233.1">
    <property type="nucleotide sequence ID" value="XM_026421448.2"/>
</dbReference>
<dbReference type="OrthoDB" id="1872155at2759"/>
<keyword evidence="7" id="KW-1185">Reference proteome</keyword>
<feature type="region of interest" description="Disordered" evidence="6">
    <location>
        <begin position="136"/>
        <end position="169"/>
    </location>
</feature>
<evidence type="ECO:0000256" key="6">
    <source>
        <dbReference type="SAM" id="MobiDB-lite"/>
    </source>
</evidence>
<dbReference type="Pfam" id="PF15630">
    <property type="entry name" value="CENP-S"/>
    <property type="match status" value="1"/>
</dbReference>
<proteinExistence type="inferred from homology"/>
<dbReference type="CDD" id="cd22919">
    <property type="entry name" value="HFD_CENP-S"/>
    <property type="match status" value="1"/>
</dbReference>
<dbReference type="GO" id="GO:0006281">
    <property type="term" value="P:DNA repair"/>
    <property type="evidence" value="ECO:0007669"/>
    <property type="project" value="UniProtKB-KW"/>
</dbReference>
<dbReference type="Gene3D" id="1.10.20.10">
    <property type="entry name" value="Histone, subunit A"/>
    <property type="match status" value="1"/>
</dbReference>
<evidence type="ECO:0000256" key="3">
    <source>
        <dbReference type="ARBA" id="ARBA00022763"/>
    </source>
</evidence>
<name>A0A6J1S9C1_FRAOC</name>
<dbReference type="KEGG" id="foc:113205723"/>
<dbReference type="AlphaFoldDB" id="A0A6J1S9C1"/>
<evidence type="ECO:0000313" key="7">
    <source>
        <dbReference type="Proteomes" id="UP000504606"/>
    </source>
</evidence>
<dbReference type="GO" id="GO:0046982">
    <property type="term" value="F:protein heterodimerization activity"/>
    <property type="evidence" value="ECO:0007669"/>
    <property type="project" value="InterPro"/>
</dbReference>
<evidence type="ECO:0000256" key="2">
    <source>
        <dbReference type="ARBA" id="ARBA00016400"/>
    </source>
</evidence>
<keyword evidence="3" id="KW-0227">DNA damage</keyword>
<dbReference type="GO" id="GO:0003682">
    <property type="term" value="F:chromatin binding"/>
    <property type="evidence" value="ECO:0007669"/>
    <property type="project" value="TreeGrafter"/>
</dbReference>
<protein>
    <recommendedName>
        <fullName evidence="2">Centromere protein S</fullName>
    </recommendedName>
</protein>
<accession>A0A6J1S9C1</accession>
<comment type="similarity">
    <text evidence="1">Belongs to the TAF9 family. CENP-S/MHF1 subfamily.</text>
</comment>
<dbReference type="SUPFAM" id="SSF47113">
    <property type="entry name" value="Histone-fold"/>
    <property type="match status" value="1"/>
</dbReference>
<dbReference type="GeneID" id="113205723"/>
<sequence>MLPFSPYYLPYLSLTVDISFKLVDTFRYCRALPPIMSFPNFDSLTESDKLKLTVLCDVKKICNEVGSGLTQKVTFDKQSVELIAEMVWRKVQDYGTDLELFARHAKHTTINADDVRLLVRKNESLKERITKISEELSSGSSKKKRKDKDFDAGLEAGPSDAGNDNNLIGNFDMMDDFLDD</sequence>
<gene>
    <name evidence="8" type="primary">LOC113205723</name>
</gene>
<dbReference type="PANTHER" id="PTHR22980:SF0">
    <property type="entry name" value="CENTROMERE PROTEIN S"/>
    <property type="match status" value="1"/>
</dbReference>
<dbReference type="GO" id="GO:0071821">
    <property type="term" value="C:FANCM-MHF complex"/>
    <property type="evidence" value="ECO:0007669"/>
    <property type="project" value="InterPro"/>
</dbReference>
<dbReference type="InterPro" id="IPR009072">
    <property type="entry name" value="Histone-fold"/>
</dbReference>
<dbReference type="GO" id="GO:0000712">
    <property type="term" value="P:resolution of meiotic recombination intermediates"/>
    <property type="evidence" value="ECO:0007669"/>
    <property type="project" value="TreeGrafter"/>
</dbReference>
<dbReference type="GO" id="GO:0031297">
    <property type="term" value="P:replication fork processing"/>
    <property type="evidence" value="ECO:0007669"/>
    <property type="project" value="TreeGrafter"/>
</dbReference>
<evidence type="ECO:0000256" key="4">
    <source>
        <dbReference type="ARBA" id="ARBA00023125"/>
    </source>
</evidence>
<reference evidence="8" key="1">
    <citation type="submission" date="2025-08" db="UniProtKB">
        <authorList>
            <consortium name="RefSeq"/>
        </authorList>
    </citation>
    <scope>IDENTIFICATION</scope>
    <source>
        <tissue evidence="8">Whole organism</tissue>
    </source>
</reference>
<dbReference type="Proteomes" id="UP000504606">
    <property type="component" value="Unplaced"/>
</dbReference>
<dbReference type="PANTHER" id="PTHR22980">
    <property type="entry name" value="CORTISTATIN"/>
    <property type="match status" value="1"/>
</dbReference>
<keyword evidence="4" id="KW-0238">DNA-binding</keyword>
<evidence type="ECO:0000256" key="5">
    <source>
        <dbReference type="ARBA" id="ARBA00023204"/>
    </source>
</evidence>
<evidence type="ECO:0000313" key="8">
    <source>
        <dbReference type="RefSeq" id="XP_026277233.1"/>
    </source>
</evidence>